<proteinExistence type="predicted"/>
<name>A0A2P2QCF2_RHIMU</name>
<dbReference type="AlphaFoldDB" id="A0A2P2QCF2"/>
<organism evidence="1">
    <name type="scientific">Rhizophora mucronata</name>
    <name type="common">Asiatic mangrove</name>
    <dbReference type="NCBI Taxonomy" id="61149"/>
    <lineage>
        <taxon>Eukaryota</taxon>
        <taxon>Viridiplantae</taxon>
        <taxon>Streptophyta</taxon>
        <taxon>Embryophyta</taxon>
        <taxon>Tracheophyta</taxon>
        <taxon>Spermatophyta</taxon>
        <taxon>Magnoliopsida</taxon>
        <taxon>eudicotyledons</taxon>
        <taxon>Gunneridae</taxon>
        <taxon>Pentapetalae</taxon>
        <taxon>rosids</taxon>
        <taxon>fabids</taxon>
        <taxon>Malpighiales</taxon>
        <taxon>Rhizophoraceae</taxon>
        <taxon>Rhizophora</taxon>
    </lineage>
</organism>
<accession>A0A2P2QCF2</accession>
<protein>
    <submittedName>
        <fullName evidence="1">Uncharacterized protein</fullName>
    </submittedName>
</protein>
<sequence length="23" mass="2563">MFVAIVFALEHVFALFILKIGAI</sequence>
<evidence type="ECO:0000313" key="1">
    <source>
        <dbReference type="EMBL" id="MBX64671.1"/>
    </source>
</evidence>
<dbReference type="EMBL" id="GGEC01084187">
    <property type="protein sequence ID" value="MBX64671.1"/>
    <property type="molecule type" value="Transcribed_RNA"/>
</dbReference>
<reference evidence="1" key="1">
    <citation type="submission" date="2018-02" db="EMBL/GenBank/DDBJ databases">
        <title>Rhizophora mucronata_Transcriptome.</title>
        <authorList>
            <person name="Meera S.P."/>
            <person name="Sreeshan A."/>
            <person name="Augustine A."/>
        </authorList>
    </citation>
    <scope>NUCLEOTIDE SEQUENCE</scope>
    <source>
        <tissue evidence="1">Leaf</tissue>
    </source>
</reference>